<sequence>MKKREKQRFFHSDTGWEERVPLKISVETFSTGNFNALREEDISENTFFPGPSSHSISFTMHNKEN</sequence>
<dbReference type="EMBL" id="DSAY01000042">
    <property type="protein sequence ID" value="HDP14608.1"/>
    <property type="molecule type" value="Genomic_DNA"/>
</dbReference>
<gene>
    <name evidence="2" type="ORF">ENN26_02350</name>
</gene>
<comment type="caution">
    <text evidence="2">The sequence shown here is derived from an EMBL/GenBank/DDBJ whole genome shotgun (WGS) entry which is preliminary data.</text>
</comment>
<dbReference type="AlphaFoldDB" id="A0A7C1GBT3"/>
<proteinExistence type="predicted"/>
<reference evidence="2" key="1">
    <citation type="journal article" date="2020" name="mSystems">
        <title>Genome- and Community-Level Interaction Insights into Carbon Utilization and Element Cycling Functions of Hydrothermarchaeota in Hydrothermal Sediment.</title>
        <authorList>
            <person name="Zhou Z."/>
            <person name="Liu Y."/>
            <person name="Xu W."/>
            <person name="Pan J."/>
            <person name="Luo Z.H."/>
            <person name="Li M."/>
        </authorList>
    </citation>
    <scope>NUCLEOTIDE SEQUENCE [LARGE SCALE GENOMIC DNA]</scope>
    <source>
        <strain evidence="2">SpSt-116</strain>
    </source>
</reference>
<accession>A0A7C1GBT3</accession>
<feature type="region of interest" description="Disordered" evidence="1">
    <location>
        <begin position="45"/>
        <end position="65"/>
    </location>
</feature>
<organism evidence="2">
    <name type="scientific">Thermofilum adornatum</name>
    <dbReference type="NCBI Taxonomy" id="1365176"/>
    <lineage>
        <taxon>Archaea</taxon>
        <taxon>Thermoproteota</taxon>
        <taxon>Thermoprotei</taxon>
        <taxon>Thermofilales</taxon>
        <taxon>Thermofilaceae</taxon>
        <taxon>Thermofilum</taxon>
    </lineage>
</organism>
<name>A0A7C1GBT3_9CREN</name>
<evidence type="ECO:0000256" key="1">
    <source>
        <dbReference type="SAM" id="MobiDB-lite"/>
    </source>
</evidence>
<evidence type="ECO:0000313" key="2">
    <source>
        <dbReference type="EMBL" id="HDP14608.1"/>
    </source>
</evidence>
<protein>
    <submittedName>
        <fullName evidence="2">Uncharacterized protein</fullName>
    </submittedName>
</protein>
<feature type="compositionally biased region" description="Polar residues" evidence="1">
    <location>
        <begin position="52"/>
        <end position="65"/>
    </location>
</feature>